<name>A0A2P6NGF4_9EUKA</name>
<dbReference type="Proteomes" id="UP000241769">
    <property type="component" value="Unassembled WGS sequence"/>
</dbReference>
<dbReference type="InParanoid" id="A0A2P6NGF4"/>
<protein>
    <submittedName>
        <fullName evidence="1">Uncharacterized protein</fullName>
    </submittedName>
</protein>
<comment type="caution">
    <text evidence="1">The sequence shown here is derived from an EMBL/GenBank/DDBJ whole genome shotgun (WGS) entry which is preliminary data.</text>
</comment>
<dbReference type="EMBL" id="MDYQ01000091">
    <property type="protein sequence ID" value="PRP83037.1"/>
    <property type="molecule type" value="Genomic_DNA"/>
</dbReference>
<sequence length="312" mass="36392">MEPRKRLRTTSSEEGEGLDQRGWIAFIERTLTYFSRNNPEDNAFYCDVRHKIHDFSGLFCYIYKGRFLPSGDQDGTYWKGSQGAKSTGCCLQRRYFYSRAHPDLKRQITWLSEDAEWCFVEYRRGNAGKIVLSDITGPSGFNWPLLIKTVLGDEAPTNLIRLPRATSSSSEEDVKIDVKEREVKRRIVDPRRDYSDPPTQGEAFNFQPIQSITFRHETEQQFHFAPVAVDNRGPYYQFPHHHALSNWQPAYLPPSLVMTHPMLGHLQVPMDWMHPGNTPYNMTGSPLDYYDTMEMMQKSLGEEEEERRRRHA</sequence>
<accession>A0A2P6NGF4</accession>
<evidence type="ECO:0000313" key="2">
    <source>
        <dbReference type="Proteomes" id="UP000241769"/>
    </source>
</evidence>
<keyword evidence="2" id="KW-1185">Reference proteome</keyword>
<proteinExistence type="predicted"/>
<organism evidence="1 2">
    <name type="scientific">Planoprotostelium fungivorum</name>
    <dbReference type="NCBI Taxonomy" id="1890364"/>
    <lineage>
        <taxon>Eukaryota</taxon>
        <taxon>Amoebozoa</taxon>
        <taxon>Evosea</taxon>
        <taxon>Variosea</taxon>
        <taxon>Cavosteliida</taxon>
        <taxon>Cavosteliaceae</taxon>
        <taxon>Planoprotostelium</taxon>
    </lineage>
</organism>
<evidence type="ECO:0000313" key="1">
    <source>
        <dbReference type="EMBL" id="PRP83037.1"/>
    </source>
</evidence>
<dbReference type="AlphaFoldDB" id="A0A2P6NGF4"/>
<reference evidence="1 2" key="1">
    <citation type="journal article" date="2018" name="Genome Biol. Evol.">
        <title>Multiple Roots of Fruiting Body Formation in Amoebozoa.</title>
        <authorList>
            <person name="Hillmann F."/>
            <person name="Forbes G."/>
            <person name="Novohradska S."/>
            <person name="Ferling I."/>
            <person name="Riege K."/>
            <person name="Groth M."/>
            <person name="Westermann M."/>
            <person name="Marz M."/>
            <person name="Spaller T."/>
            <person name="Winckler T."/>
            <person name="Schaap P."/>
            <person name="Glockner G."/>
        </authorList>
    </citation>
    <scope>NUCLEOTIDE SEQUENCE [LARGE SCALE GENOMIC DNA]</scope>
    <source>
        <strain evidence="1 2">Jena</strain>
    </source>
</reference>
<gene>
    <name evidence="1" type="ORF">PROFUN_09892</name>
</gene>